<dbReference type="RefSeq" id="WP_091986766.1">
    <property type="nucleotide sequence ID" value="NZ_FOLO01000029.1"/>
</dbReference>
<proteinExistence type="predicted"/>
<protein>
    <recommendedName>
        <fullName evidence="4">Solute-binding protein family 3/N-terminal domain-containing protein</fullName>
    </recommendedName>
</protein>
<dbReference type="STRING" id="1123010.SAMN02745724_03306"/>
<dbReference type="Gene3D" id="3.40.190.10">
    <property type="entry name" value="Periplasmic binding protein-like II"/>
    <property type="match status" value="2"/>
</dbReference>
<keyword evidence="1" id="KW-0732">Signal</keyword>
<keyword evidence="3" id="KW-1185">Reference proteome</keyword>
<feature type="chain" id="PRO_5011727156" description="Solute-binding protein family 3/N-terminal domain-containing protein" evidence="1">
    <location>
        <begin position="19"/>
        <end position="252"/>
    </location>
</feature>
<dbReference type="AlphaFoldDB" id="A0A1I1P4P2"/>
<evidence type="ECO:0000313" key="2">
    <source>
        <dbReference type="EMBL" id="SFD04777.1"/>
    </source>
</evidence>
<feature type="signal peptide" evidence="1">
    <location>
        <begin position="1"/>
        <end position="18"/>
    </location>
</feature>
<reference evidence="2 3" key="1">
    <citation type="submission" date="2016-10" db="EMBL/GenBank/DDBJ databases">
        <authorList>
            <person name="de Groot N.N."/>
        </authorList>
    </citation>
    <scope>NUCLEOTIDE SEQUENCE [LARGE SCALE GENOMIC DNA]</scope>
    <source>
        <strain evidence="2 3">DSM 6059</strain>
    </source>
</reference>
<sequence>MKAIKLLCIFFIFSFSISAEQQKIYKIGVENIDYYPHYAFGHRKNSFTKELLETFFNKNKIKYEFVPLPLKRFHQWYLKDHIDLKYPDNAIWRQDESIKQSIKYSIAVVSSLAGGITQDKHSDYTVKDIQRLGTISGFSSTLWLKKIKNKQLLLIEDTTVLSVIKMVLHNIVDVTNLDYSVINFHLNQLKQNKKLIMNKNLPYQKIVFHLSTIKHPEIISKFNVFLQQNADFVQKLKVKYRIIENPLDLTSF</sequence>
<evidence type="ECO:0008006" key="4">
    <source>
        <dbReference type="Google" id="ProtNLM"/>
    </source>
</evidence>
<evidence type="ECO:0000256" key="1">
    <source>
        <dbReference type="SAM" id="SignalP"/>
    </source>
</evidence>
<dbReference type="Proteomes" id="UP000198862">
    <property type="component" value="Unassembled WGS sequence"/>
</dbReference>
<dbReference type="OrthoDB" id="5416480at2"/>
<evidence type="ECO:0000313" key="3">
    <source>
        <dbReference type="Proteomes" id="UP000198862"/>
    </source>
</evidence>
<organism evidence="2 3">
    <name type="scientific">Pseudoalteromonas denitrificans DSM 6059</name>
    <dbReference type="NCBI Taxonomy" id="1123010"/>
    <lineage>
        <taxon>Bacteria</taxon>
        <taxon>Pseudomonadati</taxon>
        <taxon>Pseudomonadota</taxon>
        <taxon>Gammaproteobacteria</taxon>
        <taxon>Alteromonadales</taxon>
        <taxon>Pseudoalteromonadaceae</taxon>
        <taxon>Pseudoalteromonas</taxon>
    </lineage>
</organism>
<dbReference type="SUPFAM" id="SSF53850">
    <property type="entry name" value="Periplasmic binding protein-like II"/>
    <property type="match status" value="1"/>
</dbReference>
<gene>
    <name evidence="2" type="ORF">SAMN02745724_03306</name>
</gene>
<accession>A0A1I1P4P2</accession>
<name>A0A1I1P4P2_9GAMM</name>
<dbReference type="EMBL" id="FOLO01000029">
    <property type="protein sequence ID" value="SFD04777.1"/>
    <property type="molecule type" value="Genomic_DNA"/>
</dbReference>